<accession>A0AAP2RCL2</accession>
<dbReference type="AlphaFoldDB" id="A0AAP2RCL2"/>
<reference evidence="1 2" key="1">
    <citation type="submission" date="2017-11" db="EMBL/GenBank/DDBJ databases">
        <title>Isolation and Characterization of Family Methanocellaceae Species from Potential Methane Hydrate Area Offshore Southwestern Taiwan.</title>
        <authorList>
            <person name="Zhang W.-L."/>
            <person name="Chen W.-C."/>
            <person name="Lai M.-C."/>
            <person name="Chen S.-C."/>
        </authorList>
    </citation>
    <scope>NUCLEOTIDE SEQUENCE [LARGE SCALE GENOMIC DNA]</scope>
    <source>
        <strain evidence="1 2">CWC-04</strain>
    </source>
</reference>
<proteinExistence type="predicted"/>
<organism evidence="1 2">
    <name type="scientific">Methanooceanicella nereidis</name>
    <dbReference type="NCBI Taxonomy" id="2052831"/>
    <lineage>
        <taxon>Archaea</taxon>
        <taxon>Methanobacteriati</taxon>
        <taxon>Methanobacteriota</taxon>
        <taxon>Stenosarchaea group</taxon>
        <taxon>Methanomicrobia</taxon>
        <taxon>Methanocellales</taxon>
        <taxon>Methanocellaceae</taxon>
        <taxon>Methanooceanicella</taxon>
    </lineage>
</organism>
<dbReference type="Proteomes" id="UP001320159">
    <property type="component" value="Unassembled WGS sequence"/>
</dbReference>
<comment type="caution">
    <text evidence="1">The sequence shown here is derived from an EMBL/GenBank/DDBJ whole genome shotgun (WGS) entry which is preliminary data.</text>
</comment>
<protein>
    <submittedName>
        <fullName evidence="1">Uncharacterized protein</fullName>
    </submittedName>
</protein>
<dbReference type="RefSeq" id="WP_230741929.1">
    <property type="nucleotide sequence ID" value="NZ_PGCK01000006.1"/>
</dbReference>
<gene>
    <name evidence="1" type="ORF">CUJ83_08745</name>
</gene>
<keyword evidence="2" id="KW-1185">Reference proteome</keyword>
<evidence type="ECO:0000313" key="1">
    <source>
        <dbReference type="EMBL" id="MCD1295084.1"/>
    </source>
</evidence>
<dbReference type="EMBL" id="PGCK01000006">
    <property type="protein sequence ID" value="MCD1295084.1"/>
    <property type="molecule type" value="Genomic_DNA"/>
</dbReference>
<sequence length="140" mass="16041">MRPRKSIILISLVIGICLSGCLDAPDKKVSITPEATATVKATVMPAINEGDVIIGTWQWIDNRNIDNKVEYVFKTDGTFTRYDSANGIKNYKGKWTKADDKKYHLVYAEPSPGYVSENLYYNENMDRLYTEIYQFLDRKT</sequence>
<name>A0AAP2RCL2_9EURY</name>
<evidence type="ECO:0000313" key="2">
    <source>
        <dbReference type="Proteomes" id="UP001320159"/>
    </source>
</evidence>